<organism evidence="1 2">
    <name type="scientific">Funneliformis geosporum</name>
    <dbReference type="NCBI Taxonomy" id="1117311"/>
    <lineage>
        <taxon>Eukaryota</taxon>
        <taxon>Fungi</taxon>
        <taxon>Fungi incertae sedis</taxon>
        <taxon>Mucoromycota</taxon>
        <taxon>Glomeromycotina</taxon>
        <taxon>Glomeromycetes</taxon>
        <taxon>Glomerales</taxon>
        <taxon>Glomeraceae</taxon>
        <taxon>Funneliformis</taxon>
    </lineage>
</organism>
<keyword evidence="2" id="KW-1185">Reference proteome</keyword>
<name>A0A9W4SAS4_9GLOM</name>
<sequence length="136" mass="15701">MQTPFSLASFSQAEQQNFPLTFIISIGTIFSNSTWQSRQIYHLTNNPYKFPKNNGSADFIPLPKRFAEIITEFKAAIQEQKDEERPETERTQAQTRINEIYSEIKALIQSQITASENSFIIFTPEILFTEQEKQTG</sequence>
<dbReference type="EMBL" id="CAMKVN010000022">
    <property type="protein sequence ID" value="CAI2162034.1"/>
    <property type="molecule type" value="Genomic_DNA"/>
</dbReference>
<accession>A0A9W4SAS4</accession>
<dbReference type="AlphaFoldDB" id="A0A9W4SAS4"/>
<gene>
    <name evidence="1" type="ORF">FWILDA_LOCUS355</name>
</gene>
<dbReference type="Proteomes" id="UP001153678">
    <property type="component" value="Unassembled WGS sequence"/>
</dbReference>
<protein>
    <submittedName>
        <fullName evidence="1">2940_t:CDS:1</fullName>
    </submittedName>
</protein>
<evidence type="ECO:0000313" key="2">
    <source>
        <dbReference type="Proteomes" id="UP001153678"/>
    </source>
</evidence>
<evidence type="ECO:0000313" key="1">
    <source>
        <dbReference type="EMBL" id="CAI2162034.1"/>
    </source>
</evidence>
<dbReference type="OrthoDB" id="10640699at2759"/>
<comment type="caution">
    <text evidence="1">The sequence shown here is derived from an EMBL/GenBank/DDBJ whole genome shotgun (WGS) entry which is preliminary data.</text>
</comment>
<proteinExistence type="predicted"/>
<reference evidence="1" key="1">
    <citation type="submission" date="2022-08" db="EMBL/GenBank/DDBJ databases">
        <authorList>
            <person name="Kallberg Y."/>
            <person name="Tangrot J."/>
            <person name="Rosling A."/>
        </authorList>
    </citation>
    <scope>NUCLEOTIDE SEQUENCE</scope>
    <source>
        <strain evidence="1">Wild A</strain>
    </source>
</reference>